<proteinExistence type="predicted"/>
<accession>A0A1W1BUI8</accession>
<protein>
    <recommendedName>
        <fullName evidence="2">WbqC-like protein family</fullName>
    </recommendedName>
</protein>
<name>A0A1W1BUI8_9ZZZZ</name>
<evidence type="ECO:0000313" key="1">
    <source>
        <dbReference type="EMBL" id="SFV57260.1"/>
    </source>
</evidence>
<dbReference type="AlphaFoldDB" id="A0A1W1BUI8"/>
<organism evidence="1">
    <name type="scientific">hydrothermal vent metagenome</name>
    <dbReference type="NCBI Taxonomy" id="652676"/>
    <lineage>
        <taxon>unclassified sequences</taxon>
        <taxon>metagenomes</taxon>
        <taxon>ecological metagenomes</taxon>
    </lineage>
</organism>
<sequence>MSKSNYTKKIVTIHQPDFMPWLGLFVKINKADTFVVLDNVINKYNAQNWLRRVKLSTKLGSYWLTVTVQKSLKSSFVPINKMKINKNIDYSNALETIRRTYAKAEYFNDIYPLVENWFNSEEELLSKRNINFIIDIMNRLEISTEIVYVKSLSCKGKSNELLIEILKSQNADIYLCGDGAGGYQKNEMYLEHGIEVEYNNFKSKEYKQVNTKKFEPNLSIIDALMNIGVEGTKKLIKEMSLR</sequence>
<gene>
    <name evidence="1" type="ORF">MNB_SV-12-2013</name>
</gene>
<reference evidence="1" key="1">
    <citation type="submission" date="2016-10" db="EMBL/GenBank/DDBJ databases">
        <authorList>
            <person name="de Groot N.N."/>
        </authorList>
    </citation>
    <scope>NUCLEOTIDE SEQUENCE</scope>
</reference>
<evidence type="ECO:0008006" key="2">
    <source>
        <dbReference type="Google" id="ProtNLM"/>
    </source>
</evidence>
<dbReference type="InterPro" id="IPR014985">
    <property type="entry name" value="WbqC"/>
</dbReference>
<dbReference type="EMBL" id="FPHE01000076">
    <property type="protein sequence ID" value="SFV57260.1"/>
    <property type="molecule type" value="Genomic_DNA"/>
</dbReference>
<dbReference type="Pfam" id="PF08889">
    <property type="entry name" value="WbqC"/>
    <property type="match status" value="1"/>
</dbReference>